<evidence type="ECO:0000256" key="1">
    <source>
        <dbReference type="SAM" id="MobiDB-lite"/>
    </source>
</evidence>
<feature type="transmembrane region" description="Helical" evidence="2">
    <location>
        <begin position="1222"/>
        <end position="1242"/>
    </location>
</feature>
<keyword evidence="2" id="KW-1133">Transmembrane helix</keyword>
<feature type="transmembrane region" description="Helical" evidence="2">
    <location>
        <begin position="1177"/>
        <end position="1201"/>
    </location>
</feature>
<comment type="caution">
    <text evidence="4">The sequence shown here is derived from an EMBL/GenBank/DDBJ whole genome shotgun (WGS) entry which is preliminary data.</text>
</comment>
<dbReference type="PROSITE" id="PS50231">
    <property type="entry name" value="RICIN_B_LECTIN"/>
    <property type="match status" value="1"/>
</dbReference>
<gene>
    <name evidence="4" type="ORF">CTAYLR_008318</name>
</gene>
<feature type="compositionally biased region" description="Acidic residues" evidence="1">
    <location>
        <begin position="1611"/>
        <end position="1626"/>
    </location>
</feature>
<evidence type="ECO:0000313" key="5">
    <source>
        <dbReference type="Proteomes" id="UP001230188"/>
    </source>
</evidence>
<keyword evidence="5" id="KW-1185">Reference proteome</keyword>
<accession>A0AAD7U9E7</accession>
<dbReference type="PANTHER" id="PTHR34730:SF1">
    <property type="entry name" value="PARAQUAT-INDUCIBLE PROTEIN A"/>
    <property type="match status" value="1"/>
</dbReference>
<feature type="signal peptide" evidence="3">
    <location>
        <begin position="1"/>
        <end position="15"/>
    </location>
</feature>
<name>A0AAD7U9E7_9STRA</name>
<feature type="transmembrane region" description="Helical" evidence="2">
    <location>
        <begin position="1422"/>
        <end position="1444"/>
    </location>
</feature>
<protein>
    <submittedName>
        <fullName evidence="4">Uncharacterized protein</fullName>
    </submittedName>
</protein>
<evidence type="ECO:0000256" key="2">
    <source>
        <dbReference type="SAM" id="Phobius"/>
    </source>
</evidence>
<dbReference type="GO" id="GO:0008289">
    <property type="term" value="F:lipid binding"/>
    <property type="evidence" value="ECO:0007669"/>
    <property type="project" value="InterPro"/>
</dbReference>
<proteinExistence type="predicted"/>
<feature type="transmembrane region" description="Helical" evidence="2">
    <location>
        <begin position="1115"/>
        <end position="1137"/>
    </location>
</feature>
<reference evidence="4" key="1">
    <citation type="submission" date="2023-01" db="EMBL/GenBank/DDBJ databases">
        <title>Metagenome sequencing of chrysophaentin producing Chrysophaeum taylorii.</title>
        <authorList>
            <person name="Davison J."/>
            <person name="Bewley C."/>
        </authorList>
    </citation>
    <scope>NUCLEOTIDE SEQUENCE</scope>
    <source>
        <strain evidence="4">NIES-1699</strain>
    </source>
</reference>
<dbReference type="InterPro" id="IPR035992">
    <property type="entry name" value="Ricin_B-like_lectins"/>
</dbReference>
<feature type="transmembrane region" description="Helical" evidence="2">
    <location>
        <begin position="1350"/>
        <end position="1371"/>
    </location>
</feature>
<keyword evidence="3" id="KW-0732">Signal</keyword>
<dbReference type="EMBL" id="JAQMWT010000481">
    <property type="protein sequence ID" value="KAJ8600696.1"/>
    <property type="molecule type" value="Genomic_DNA"/>
</dbReference>
<feature type="compositionally biased region" description="Polar residues" evidence="1">
    <location>
        <begin position="1004"/>
        <end position="1014"/>
    </location>
</feature>
<feature type="region of interest" description="Disordered" evidence="1">
    <location>
        <begin position="1590"/>
        <end position="1626"/>
    </location>
</feature>
<dbReference type="Gene3D" id="3.15.10.10">
    <property type="entry name" value="Bactericidal permeability-increasing protein, domain 1"/>
    <property type="match status" value="1"/>
</dbReference>
<keyword evidence="2" id="KW-0472">Membrane</keyword>
<dbReference type="InterPro" id="IPR017943">
    <property type="entry name" value="Bactericidal_perm-incr_a/b_dom"/>
</dbReference>
<sequence length="1626" mass="174932">MVVVVLLVASTSAAALERASTLDEWFDAIKIEVQTDYEETFSGVEVEVEDMECEELDVDTINAEYRSGTTLRLEVGGLDAECEGDYEWKYGTLFGNVRGDGKVEAKLRNSDVRIDLVLDLDAAGAPYSLRATNCRADITLRDISTRGDALGDFLDLFVDSFGDVLASSIESLVCDSLEDFITADLTSLVRSAGLEACTIQGGAEEEARIAAAEGVAWQAAVENSTGPGASLIAEAYRAAGEPSARELFGAGLDFAARFDLPIVSAAPLEVDGPFEFFRTNDEKKDAADRWWYLLASPGSCGTVVDFRIQPALCVASPSQQFEVRGTPNATTTLWWSGWCLGVDGTFSEDKECATNLVVCEACEEPLSFTQDPPASSVAGEKRTLIVLNGTDQCLDGVSLRDCGALLTNAGNATRYGSSAFWSFKETGGFVVNDGSGLCLVDGVTLAACADADAQRWRYLGGILTAYGSGKCVGSDLTMKTTTTDSCGSFVVFRYFLEEEEEDESSPALLSNASIAIKNVTATSSIPLSQIGIGKLRASLDARGLGSSAAFSAGLETAEFYARGDVGISFAINDLGDWVVQSLACPILNFDASLAATVGNASIRGVGTLIVVPRDTRRGLAEFRVGQSLDADCVAAGFRVRDCAVERLEANYSRSNLLITRISSSDDDDLETQIGQNVIPAIIKLVDLGLRDFVDCAVDRQIDALAEDATTRLRRELVAVSNQSCGPSSSKKQQGVLVKLNESELVRRAAREVHHVDALDVALGVLEALEEEDASTITIAEDGGRARIGVLDTTVTISKVFASDLKDALTNLTIFPGGVDALLSERRVSLLGAELNGEFTVGATVLVDSPVGKATIRANVSIARSLIEDLFVDAWIDQSALERMNWGTDLGLNQLFTRKGDFPLPACLASTVQAVAIRSVRAKIGSVGSAASADVEGLDDVVNAALRTAVGLVRDYVDFDTARREAIWLANDAIDAQLSTARETCLELSPNAPVADRQDRRGSRPSETSKGATGQNETLASTVDFLSVLLIVVVMFFAFGLIWFRRKALSGSSRMLAALVSKARGLMTKPPVHPEEEEEDALHYVENWLGGPPPPPLPEENHSLFAASDAPRPAKYALLCVILMNAAVLASSNVALAAQARVRLDFRLLDGKETIWLGTDTRLSLVDSVAELWRAGSILLAFLVALLSGAWPYVELSILLWGYTRRNLSPRRREFAWRMVEMLSKWSFIDVFIVVFLIVGFYVDLEVDAEREDASFRARVFVEARYAFYAFCLATFTSMCLGQILLNLHRRVHGLGRDRFSAFSGAVFHRRPSSEQQEENNNKAAVVVAPLRAPLCCHPLKGKPPRWWQRLVGPAVLAAGALLVASLTLVAVEFEIGGAVGFAIDVSGNESDRFYTAPGLARALASTTPNDAWRPLVRLLEAYVLFFACVAPLVHVALLAVLWLVPLAPPAQLRLLALSDTAYGWSSLDVYLVAILATATQTAKLADSLAKDQCEDVDGYLDAFFDRALDGDNTCFRLGVHVRPGCVVLALACCAQMVLGYLAASVTATAIGERALQAALGASLVSTVTPISPSVASNLFDEGKDEHLIIGAERDDDDDHYELTTLDRIPPDDDDDDHDDDDDNNNV</sequence>
<keyword evidence="2" id="KW-0812">Transmembrane</keyword>
<organism evidence="4 5">
    <name type="scientific">Chrysophaeum taylorii</name>
    <dbReference type="NCBI Taxonomy" id="2483200"/>
    <lineage>
        <taxon>Eukaryota</taxon>
        <taxon>Sar</taxon>
        <taxon>Stramenopiles</taxon>
        <taxon>Ochrophyta</taxon>
        <taxon>Pelagophyceae</taxon>
        <taxon>Pelagomonadales</taxon>
        <taxon>Pelagomonadaceae</taxon>
        <taxon>Chrysophaeum</taxon>
    </lineage>
</organism>
<dbReference type="InterPro" id="IPR007498">
    <property type="entry name" value="PqiA-like"/>
</dbReference>
<evidence type="ECO:0000313" key="4">
    <source>
        <dbReference type="EMBL" id="KAJ8600696.1"/>
    </source>
</evidence>
<dbReference type="Pfam" id="PF04403">
    <property type="entry name" value="PqiA"/>
    <property type="match status" value="1"/>
</dbReference>
<evidence type="ECO:0000256" key="3">
    <source>
        <dbReference type="SAM" id="SignalP"/>
    </source>
</evidence>
<feature type="transmembrane region" description="Helical" evidence="2">
    <location>
        <begin position="1024"/>
        <end position="1043"/>
    </location>
</feature>
<feature type="transmembrane region" description="Helical" evidence="2">
    <location>
        <begin position="1265"/>
        <end position="1287"/>
    </location>
</feature>
<dbReference type="SUPFAM" id="SSF50370">
    <property type="entry name" value="Ricin B-like lectins"/>
    <property type="match status" value="1"/>
</dbReference>
<feature type="region of interest" description="Disordered" evidence="1">
    <location>
        <begin position="988"/>
        <end position="1014"/>
    </location>
</feature>
<dbReference type="PANTHER" id="PTHR34730">
    <property type="entry name" value="UNNAMED PRODUCT"/>
    <property type="match status" value="1"/>
</dbReference>
<feature type="chain" id="PRO_5042057785" evidence="3">
    <location>
        <begin position="16"/>
        <end position="1626"/>
    </location>
</feature>
<dbReference type="Proteomes" id="UP001230188">
    <property type="component" value="Unassembled WGS sequence"/>
</dbReference>
<dbReference type="SUPFAM" id="SSF55394">
    <property type="entry name" value="Bactericidal permeability-increasing protein, BPI"/>
    <property type="match status" value="1"/>
</dbReference>